<evidence type="ECO:0000256" key="1">
    <source>
        <dbReference type="SAM" id="Phobius"/>
    </source>
</evidence>
<keyword evidence="1" id="KW-0472">Membrane</keyword>
<sequence length="50" mass="5906">MMMRICRGVGEFRRKILRLIRISLTIFSHLPLLLAPSPIFMHFFSSTFSH</sequence>
<dbReference type="AlphaFoldDB" id="A0A816ME04"/>
<reference evidence="2" key="1">
    <citation type="submission" date="2021-01" db="EMBL/GenBank/DDBJ databases">
        <authorList>
            <consortium name="Genoscope - CEA"/>
            <person name="William W."/>
        </authorList>
    </citation>
    <scope>NUCLEOTIDE SEQUENCE</scope>
</reference>
<feature type="transmembrane region" description="Helical" evidence="1">
    <location>
        <begin position="20"/>
        <end position="44"/>
    </location>
</feature>
<protein>
    <submittedName>
        <fullName evidence="2">(rape) hypothetical protein</fullName>
    </submittedName>
</protein>
<name>A0A816ME04_BRANA</name>
<dbReference type="Proteomes" id="UP001295469">
    <property type="component" value="Chromosome C07"/>
</dbReference>
<dbReference type="EMBL" id="HG994371">
    <property type="protein sequence ID" value="CAF1977814.1"/>
    <property type="molecule type" value="Genomic_DNA"/>
</dbReference>
<accession>A0A816ME04</accession>
<evidence type="ECO:0000313" key="2">
    <source>
        <dbReference type="EMBL" id="CAF1977814.1"/>
    </source>
</evidence>
<keyword evidence="1" id="KW-0812">Transmembrane</keyword>
<organism evidence="2">
    <name type="scientific">Brassica napus</name>
    <name type="common">Rape</name>
    <dbReference type="NCBI Taxonomy" id="3708"/>
    <lineage>
        <taxon>Eukaryota</taxon>
        <taxon>Viridiplantae</taxon>
        <taxon>Streptophyta</taxon>
        <taxon>Embryophyta</taxon>
        <taxon>Tracheophyta</taxon>
        <taxon>Spermatophyta</taxon>
        <taxon>Magnoliopsida</taxon>
        <taxon>eudicotyledons</taxon>
        <taxon>Gunneridae</taxon>
        <taxon>Pentapetalae</taxon>
        <taxon>rosids</taxon>
        <taxon>malvids</taxon>
        <taxon>Brassicales</taxon>
        <taxon>Brassicaceae</taxon>
        <taxon>Brassiceae</taxon>
        <taxon>Brassica</taxon>
    </lineage>
</organism>
<keyword evidence="1" id="KW-1133">Transmembrane helix</keyword>
<proteinExistence type="predicted"/>
<gene>
    <name evidence="2" type="ORF">DARMORV10_C07P20590.1</name>
</gene>